<comment type="caution">
    <text evidence="2">The sequence shown here is derived from an EMBL/GenBank/DDBJ whole genome shotgun (WGS) entry which is preliminary data.</text>
</comment>
<evidence type="ECO:0000313" key="2">
    <source>
        <dbReference type="EMBL" id="MDH0757048.1"/>
    </source>
</evidence>
<protein>
    <submittedName>
        <fullName evidence="2">Uncharacterized protein</fullName>
    </submittedName>
</protein>
<feature type="transmembrane region" description="Helical" evidence="1">
    <location>
        <begin position="120"/>
        <end position="143"/>
    </location>
</feature>
<keyword evidence="1" id="KW-0472">Membrane</keyword>
<gene>
    <name evidence="2" type="ORF">N5C70_09995</name>
</gene>
<keyword evidence="1" id="KW-0812">Transmembrane</keyword>
<keyword evidence="1" id="KW-1133">Transmembrane helix</keyword>
<evidence type="ECO:0000256" key="1">
    <source>
        <dbReference type="SAM" id="Phobius"/>
    </source>
</evidence>
<evidence type="ECO:0000313" key="3">
    <source>
        <dbReference type="Proteomes" id="UP001160152"/>
    </source>
</evidence>
<proteinExistence type="predicted"/>
<dbReference type="RefSeq" id="WP_125855588.1">
    <property type="nucleotide sequence ID" value="NZ_JAOCBV010000001.1"/>
</dbReference>
<dbReference type="AlphaFoldDB" id="A0ABD4YD62"/>
<dbReference type="EMBL" id="JAOCBV010000001">
    <property type="protein sequence ID" value="MDH0757048.1"/>
    <property type="molecule type" value="Genomic_DNA"/>
</dbReference>
<accession>A0ABD4YD62</accession>
<reference evidence="2 3" key="1">
    <citation type="submission" date="2022-09" db="EMBL/GenBank/DDBJ databases">
        <title>Intensive care unit water sources are persistently colonized with multi-drug resistant bacteria and are the site of extensive horizontal gene transfer of antibiotic resistance genes.</title>
        <authorList>
            <person name="Diorio-Toth L."/>
        </authorList>
    </citation>
    <scope>NUCLEOTIDE SEQUENCE [LARGE SCALE GENOMIC DNA]</scope>
    <source>
        <strain evidence="2 3">GD03901</strain>
    </source>
</reference>
<sequence length="192" mass="21598">MKNVDTWTASYEDFLALSDRFTNELDTFTDLMRTNKAVLDQVGQYTEHVDATSKRISAQVEEARKAWAQADQTAIQAAQLAYRSAFDGVRSSFTAATEDLSRLIQVNDHTIARVEKSRKAIYWTAIGCFVACFLATLTANYLVRHQSSAIEDEIRLNAARYEIIRGNANKQDHNRLDKLLQGPNGVPIPQGR</sequence>
<organism evidence="2 3">
    <name type="scientific">Pseudomonas juntendi</name>
    <dbReference type="NCBI Taxonomy" id="2666183"/>
    <lineage>
        <taxon>Bacteria</taxon>
        <taxon>Pseudomonadati</taxon>
        <taxon>Pseudomonadota</taxon>
        <taxon>Gammaproteobacteria</taxon>
        <taxon>Pseudomonadales</taxon>
        <taxon>Pseudomonadaceae</taxon>
        <taxon>Pseudomonas</taxon>
    </lineage>
</organism>
<dbReference type="Proteomes" id="UP001160152">
    <property type="component" value="Unassembled WGS sequence"/>
</dbReference>
<name>A0ABD4YD62_9PSED</name>